<dbReference type="Proteomes" id="UP000677082">
    <property type="component" value="Unassembled WGS sequence"/>
</dbReference>
<organism evidence="1 2">
    <name type="scientific">Paractinoplanes toevensis</name>
    <dbReference type="NCBI Taxonomy" id="571911"/>
    <lineage>
        <taxon>Bacteria</taxon>
        <taxon>Bacillati</taxon>
        <taxon>Actinomycetota</taxon>
        <taxon>Actinomycetes</taxon>
        <taxon>Micromonosporales</taxon>
        <taxon>Micromonosporaceae</taxon>
        <taxon>Paractinoplanes</taxon>
    </lineage>
</organism>
<reference evidence="1 2" key="1">
    <citation type="submission" date="2021-03" db="EMBL/GenBank/DDBJ databases">
        <title>Whole genome shotgun sequence of Actinoplanes toevensis NBRC 105298.</title>
        <authorList>
            <person name="Komaki H."/>
            <person name="Tamura T."/>
        </authorList>
    </citation>
    <scope>NUCLEOTIDE SEQUENCE [LARGE SCALE GENOMIC DNA]</scope>
    <source>
        <strain evidence="1 2">NBRC 105298</strain>
    </source>
</reference>
<comment type="caution">
    <text evidence="1">The sequence shown here is derived from an EMBL/GenBank/DDBJ whole genome shotgun (WGS) entry which is preliminary data.</text>
</comment>
<evidence type="ECO:0000313" key="2">
    <source>
        <dbReference type="Proteomes" id="UP000677082"/>
    </source>
</evidence>
<protein>
    <recommendedName>
        <fullName evidence="3">STAS domain-containing protein</fullName>
    </recommendedName>
</protein>
<name>A0A919VZE1_9ACTN</name>
<accession>A0A919VZE1</accession>
<proteinExistence type="predicted"/>
<evidence type="ECO:0008006" key="3">
    <source>
        <dbReference type="Google" id="ProtNLM"/>
    </source>
</evidence>
<dbReference type="EMBL" id="BOQN01000022">
    <property type="protein sequence ID" value="GIM90032.1"/>
    <property type="molecule type" value="Genomic_DNA"/>
</dbReference>
<gene>
    <name evidence="1" type="ORF">Ato02nite_018250</name>
</gene>
<evidence type="ECO:0000313" key="1">
    <source>
        <dbReference type="EMBL" id="GIM90032.1"/>
    </source>
</evidence>
<sequence length="75" mass="8152">MQQALGEALRLDTDIHVNLSKLRFLHITAATTVAKAALSLPANRHMIITCTGTVAETLRLVGADEADQLRVQTTR</sequence>
<keyword evidence="2" id="KW-1185">Reference proteome</keyword>
<dbReference type="AlphaFoldDB" id="A0A919VZE1"/>
<dbReference type="RefSeq" id="WP_213005982.1">
    <property type="nucleotide sequence ID" value="NZ_BOQN01000022.1"/>
</dbReference>